<organism evidence="2 3">
    <name type="scientific">Halalkalibacter krulwichiae</name>
    <dbReference type="NCBI Taxonomy" id="199441"/>
    <lineage>
        <taxon>Bacteria</taxon>
        <taxon>Bacillati</taxon>
        <taxon>Bacillota</taxon>
        <taxon>Bacilli</taxon>
        <taxon>Bacillales</taxon>
        <taxon>Bacillaceae</taxon>
        <taxon>Halalkalibacter</taxon>
    </lineage>
</organism>
<dbReference type="GO" id="GO:0097311">
    <property type="term" value="C:bacterial biofilm matrix"/>
    <property type="evidence" value="ECO:0007669"/>
    <property type="project" value="InterPro"/>
</dbReference>
<reference evidence="2 3" key="1">
    <citation type="submission" date="2017-04" db="EMBL/GenBank/DDBJ databases">
        <title>Bacillus krulwichiae AM31D Genome sequencing and assembly.</title>
        <authorList>
            <person name="Krulwich T.A."/>
            <person name="Anastor L."/>
            <person name="Ehrlich R."/>
            <person name="Ehrlich G.D."/>
            <person name="Janto B."/>
        </authorList>
    </citation>
    <scope>NUCLEOTIDE SEQUENCE [LARGE SCALE GENOMIC DNA]</scope>
    <source>
        <strain evidence="2 3">AM31D</strain>
    </source>
</reference>
<gene>
    <name evidence="2" type="ORF">BkAM31D_03065</name>
</gene>
<dbReference type="KEGG" id="bkw:BkAM31D_03065"/>
<dbReference type="InterPro" id="IPR023848">
    <property type="entry name" value="TasA"/>
</dbReference>
<sequence length="284" mass="33115" precursor="true">MRSLRSRKYRKKYKKLIILAQVLAIWYAFVISTAMVTSDTFAFFSASDSTTIAITTGKWWDGSELEFVERPNTKNIKACAPYQLEIEVRNKGYQMGSETEYEIYYVDNGSPKQNGERVSEGVIKPLGEKESTILTYEALENGSYMFKVFQVRGYEDDFERREEIWSTKYMVKCLEEDDEEEEELEMDEVVEDEKEEIDQPEVKEQPEEEKATEVETGKTDNKVDEKKEEEQRKSPVEEEPKEELIEQKESVVEDKVADEDKAEAKEVMKLKKVEEESPEEGDES</sequence>
<feature type="compositionally biased region" description="Acidic residues" evidence="1">
    <location>
        <begin position="176"/>
        <end position="199"/>
    </location>
</feature>
<feature type="region of interest" description="Disordered" evidence="1">
    <location>
        <begin position="176"/>
        <end position="284"/>
    </location>
</feature>
<dbReference type="EMBL" id="CP020814">
    <property type="protein sequence ID" value="ARK28919.1"/>
    <property type="molecule type" value="Genomic_DNA"/>
</dbReference>
<evidence type="ECO:0000313" key="3">
    <source>
        <dbReference type="Proteomes" id="UP000193006"/>
    </source>
</evidence>
<dbReference type="AlphaFoldDB" id="A0A1X9M651"/>
<dbReference type="RefSeq" id="WP_066157938.1">
    <property type="nucleotide sequence ID" value="NZ_CP020814.1"/>
</dbReference>
<accession>A0A1X9M651</accession>
<protein>
    <recommendedName>
        <fullName evidence="4">Amyloid fiber anchoring/assembly protein TapA</fullName>
    </recommendedName>
</protein>
<evidence type="ECO:0000313" key="2">
    <source>
        <dbReference type="EMBL" id="ARK28919.1"/>
    </source>
</evidence>
<dbReference type="Proteomes" id="UP000193006">
    <property type="component" value="Chromosome"/>
</dbReference>
<dbReference type="STRING" id="199441.BkAM31D_03065"/>
<keyword evidence="3" id="KW-1185">Reference proteome</keyword>
<evidence type="ECO:0008006" key="4">
    <source>
        <dbReference type="Google" id="ProtNLM"/>
    </source>
</evidence>
<dbReference type="NCBIfam" id="TIGR04087">
    <property type="entry name" value="YqxM_for_SipW"/>
    <property type="match status" value="1"/>
</dbReference>
<feature type="compositionally biased region" description="Basic and acidic residues" evidence="1">
    <location>
        <begin position="200"/>
        <end position="275"/>
    </location>
</feature>
<evidence type="ECO:0000256" key="1">
    <source>
        <dbReference type="SAM" id="MobiDB-lite"/>
    </source>
</evidence>
<proteinExistence type="predicted"/>
<name>A0A1X9M651_9BACI</name>